<comment type="caution">
    <text evidence="2">The sequence shown here is derived from an EMBL/GenBank/DDBJ whole genome shotgun (WGS) entry which is preliminary data.</text>
</comment>
<dbReference type="EMBL" id="PNBA02000017">
    <property type="protein sequence ID" value="KAG6394008.1"/>
    <property type="molecule type" value="Genomic_DNA"/>
</dbReference>
<feature type="region of interest" description="Disordered" evidence="1">
    <location>
        <begin position="94"/>
        <end position="148"/>
    </location>
</feature>
<keyword evidence="3" id="KW-1185">Reference proteome</keyword>
<evidence type="ECO:0000313" key="3">
    <source>
        <dbReference type="Proteomes" id="UP000298416"/>
    </source>
</evidence>
<sequence>MAAAGRELRGGAECRVPGVADHAYVRGLRRRMHLQDTVGEAALRGRQTGGGIVDTLWVPLVDVDRSSDVAEPSTGTTPFNMFSPILPKEESATAMAKAKEDLLESGSGSEHIEGASGNEQEAEQQPPPKSNATTATPPARSKRWNRAPLSLSRNAINKINSGGDEGAGVANGGEAIDGAEVAGDINGDEEKVGLPWLERANITAQQDSVDGHLRRE</sequence>
<evidence type="ECO:0000256" key="1">
    <source>
        <dbReference type="SAM" id="MobiDB-lite"/>
    </source>
</evidence>
<proteinExistence type="predicted"/>
<evidence type="ECO:0000313" key="2">
    <source>
        <dbReference type="EMBL" id="KAG6394008.1"/>
    </source>
</evidence>
<dbReference type="Proteomes" id="UP000298416">
    <property type="component" value="Unassembled WGS sequence"/>
</dbReference>
<organism evidence="2">
    <name type="scientific">Salvia splendens</name>
    <name type="common">Scarlet sage</name>
    <dbReference type="NCBI Taxonomy" id="180675"/>
    <lineage>
        <taxon>Eukaryota</taxon>
        <taxon>Viridiplantae</taxon>
        <taxon>Streptophyta</taxon>
        <taxon>Embryophyta</taxon>
        <taxon>Tracheophyta</taxon>
        <taxon>Spermatophyta</taxon>
        <taxon>Magnoliopsida</taxon>
        <taxon>eudicotyledons</taxon>
        <taxon>Gunneridae</taxon>
        <taxon>Pentapetalae</taxon>
        <taxon>asterids</taxon>
        <taxon>lamiids</taxon>
        <taxon>Lamiales</taxon>
        <taxon>Lamiaceae</taxon>
        <taxon>Nepetoideae</taxon>
        <taxon>Mentheae</taxon>
        <taxon>Salviinae</taxon>
        <taxon>Salvia</taxon>
        <taxon>Salvia subgen. Calosphace</taxon>
        <taxon>core Calosphace</taxon>
    </lineage>
</organism>
<reference evidence="2" key="1">
    <citation type="submission" date="2018-01" db="EMBL/GenBank/DDBJ databases">
        <authorList>
            <person name="Mao J.F."/>
        </authorList>
    </citation>
    <scope>NUCLEOTIDE SEQUENCE</scope>
    <source>
        <strain evidence="2">Huo1</strain>
        <tissue evidence="2">Leaf</tissue>
    </source>
</reference>
<gene>
    <name evidence="2" type="ORF">SASPL_144584</name>
</gene>
<dbReference type="AlphaFoldDB" id="A0A8X8WGT3"/>
<reference evidence="2" key="2">
    <citation type="submission" date="2020-08" db="EMBL/GenBank/DDBJ databases">
        <title>Plant Genome Project.</title>
        <authorList>
            <person name="Zhang R.-G."/>
        </authorList>
    </citation>
    <scope>NUCLEOTIDE SEQUENCE</scope>
    <source>
        <strain evidence="2">Huo1</strain>
        <tissue evidence="2">Leaf</tissue>
    </source>
</reference>
<name>A0A8X8WGT3_SALSN</name>
<protein>
    <submittedName>
        <fullName evidence="2">Uncharacterized protein</fullName>
    </submittedName>
</protein>
<accession>A0A8X8WGT3</accession>